<sequence>MMRCEYAHDDGAYVLGALSPAERTAYERHLAGCPACREAVAEIAVLPGLLGRLDPAGLEWISAPPPAESRVPKLVESAVAVRRRDRRVGRIRLAAVTLAAACLAVAVGLGVNWLPLGDGGGSGVEVRMAAMQPVRGAVPVSAEIGFNGTRSGTQVTMKCLYKKTADYTKAYTFRLIAYGPDGAMEQVGSWVAAPGDDVTFTGVTRFTRSELLRLELVRYDNTPLLAYDVP</sequence>
<name>A0A927R563_9ACTN</name>
<dbReference type="Pfam" id="PF13490">
    <property type="entry name" value="zf-HC2"/>
    <property type="match status" value="1"/>
</dbReference>
<dbReference type="RefSeq" id="WP_192765796.1">
    <property type="nucleotide sequence ID" value="NZ_JADBEB010000001.1"/>
</dbReference>
<evidence type="ECO:0000256" key="3">
    <source>
        <dbReference type="SAM" id="Phobius"/>
    </source>
</evidence>
<evidence type="ECO:0000259" key="4">
    <source>
        <dbReference type="Pfam" id="PF13490"/>
    </source>
</evidence>
<reference evidence="5" key="1">
    <citation type="submission" date="2020-10" db="EMBL/GenBank/DDBJ databases">
        <title>Sequencing the genomes of 1000 actinobacteria strains.</title>
        <authorList>
            <person name="Klenk H.-P."/>
        </authorList>
    </citation>
    <scope>NUCLEOTIDE SEQUENCE</scope>
    <source>
        <strain evidence="5">DSM 46832</strain>
    </source>
</reference>
<keyword evidence="6" id="KW-1185">Reference proteome</keyword>
<dbReference type="InterPro" id="IPR041916">
    <property type="entry name" value="Anti_sigma_zinc_sf"/>
</dbReference>
<feature type="domain" description="Putative zinc-finger" evidence="4">
    <location>
        <begin position="11"/>
        <end position="37"/>
    </location>
</feature>
<evidence type="ECO:0000256" key="1">
    <source>
        <dbReference type="ARBA" id="ARBA00023015"/>
    </source>
</evidence>
<keyword evidence="1" id="KW-0805">Transcription regulation</keyword>
<gene>
    <name evidence="5" type="ORF">H4W31_001279</name>
</gene>
<keyword evidence="3" id="KW-0812">Transmembrane</keyword>
<comment type="caution">
    <text evidence="5">The sequence shown here is derived from an EMBL/GenBank/DDBJ whole genome shotgun (WGS) entry which is preliminary data.</text>
</comment>
<evidence type="ECO:0000256" key="2">
    <source>
        <dbReference type="ARBA" id="ARBA00023163"/>
    </source>
</evidence>
<dbReference type="Proteomes" id="UP000649753">
    <property type="component" value="Unassembled WGS sequence"/>
</dbReference>
<organism evidence="5 6">
    <name type="scientific">Plantactinospora soyae</name>
    <dbReference type="NCBI Taxonomy" id="1544732"/>
    <lineage>
        <taxon>Bacteria</taxon>
        <taxon>Bacillati</taxon>
        <taxon>Actinomycetota</taxon>
        <taxon>Actinomycetes</taxon>
        <taxon>Micromonosporales</taxon>
        <taxon>Micromonosporaceae</taxon>
        <taxon>Plantactinospora</taxon>
    </lineage>
</organism>
<keyword evidence="2" id="KW-0804">Transcription</keyword>
<feature type="transmembrane region" description="Helical" evidence="3">
    <location>
        <begin position="93"/>
        <end position="114"/>
    </location>
</feature>
<dbReference type="EMBL" id="JADBEB010000001">
    <property type="protein sequence ID" value="MBE1485641.1"/>
    <property type="molecule type" value="Genomic_DNA"/>
</dbReference>
<proteinExistence type="predicted"/>
<protein>
    <recommendedName>
        <fullName evidence="4">Putative zinc-finger domain-containing protein</fullName>
    </recommendedName>
</protein>
<evidence type="ECO:0000313" key="6">
    <source>
        <dbReference type="Proteomes" id="UP000649753"/>
    </source>
</evidence>
<keyword evidence="3" id="KW-0472">Membrane</keyword>
<accession>A0A927R563</accession>
<dbReference type="InterPro" id="IPR027383">
    <property type="entry name" value="Znf_put"/>
</dbReference>
<evidence type="ECO:0000313" key="5">
    <source>
        <dbReference type="EMBL" id="MBE1485641.1"/>
    </source>
</evidence>
<dbReference type="AlphaFoldDB" id="A0A927R563"/>
<keyword evidence="3" id="KW-1133">Transmembrane helix</keyword>
<dbReference type="Gene3D" id="1.10.10.1320">
    <property type="entry name" value="Anti-sigma factor, zinc-finger domain"/>
    <property type="match status" value="1"/>
</dbReference>